<evidence type="ECO:0000256" key="6">
    <source>
        <dbReference type="ARBA" id="ARBA00022723"/>
    </source>
</evidence>
<evidence type="ECO:0000256" key="8">
    <source>
        <dbReference type="ARBA" id="ARBA00022833"/>
    </source>
</evidence>
<dbReference type="InterPro" id="IPR026872">
    <property type="entry name" value="FTB"/>
</dbReference>
<dbReference type="AlphaFoldDB" id="A0A7J6M5C9"/>
<organism evidence="11 12">
    <name type="scientific">Perkinsus chesapeaki</name>
    <name type="common">Clam parasite</name>
    <name type="synonym">Perkinsus andrewsi</name>
    <dbReference type="NCBI Taxonomy" id="330153"/>
    <lineage>
        <taxon>Eukaryota</taxon>
        <taxon>Sar</taxon>
        <taxon>Alveolata</taxon>
        <taxon>Perkinsozoa</taxon>
        <taxon>Perkinsea</taxon>
        <taxon>Perkinsida</taxon>
        <taxon>Perkinsidae</taxon>
        <taxon>Perkinsus</taxon>
    </lineage>
</organism>
<protein>
    <recommendedName>
        <fullName evidence="3 9">Protein farnesyltransferase subunit beta</fullName>
        <shortName evidence="9">FTase-beta</shortName>
        <ecNumber evidence="2 9">2.5.1.58</ecNumber>
    </recommendedName>
</protein>
<dbReference type="InterPro" id="IPR045089">
    <property type="entry name" value="PGGT1B-like"/>
</dbReference>
<comment type="cofactor">
    <cofactor evidence="9">
        <name>Zn(2+)</name>
        <dbReference type="ChEBI" id="CHEBI:29105"/>
    </cofactor>
    <text evidence="9">Binds 1 zinc ion per subunit.</text>
</comment>
<comment type="function">
    <text evidence="9">Catalyzes the transfer of a farnesyl moiety from farnesyl diphosphate to a cysteine at the fourth position from the C-terminus of several proteins. The beta subunit is responsible for peptide-binding.</text>
</comment>
<dbReference type="PANTHER" id="PTHR11774">
    <property type="entry name" value="GERANYLGERANYL TRANSFERASE TYPE BETA SUBUNIT"/>
    <property type="match status" value="1"/>
</dbReference>
<dbReference type="EMBL" id="JAAPAO010000239">
    <property type="protein sequence ID" value="KAF4666261.1"/>
    <property type="molecule type" value="Genomic_DNA"/>
</dbReference>
<dbReference type="Pfam" id="PF00432">
    <property type="entry name" value="Prenyltrans"/>
    <property type="match status" value="1"/>
</dbReference>
<evidence type="ECO:0000256" key="1">
    <source>
        <dbReference type="ARBA" id="ARBA00010497"/>
    </source>
</evidence>
<comment type="caution">
    <text evidence="11">The sequence shown here is derived from an EMBL/GenBank/DDBJ whole genome shotgun (WGS) entry which is preliminary data.</text>
</comment>
<evidence type="ECO:0000256" key="9">
    <source>
        <dbReference type="RuleBase" id="RU365056"/>
    </source>
</evidence>
<dbReference type="EC" id="2.5.1.58" evidence="2 9"/>
<dbReference type="InterPro" id="IPR001330">
    <property type="entry name" value="Prenyltrans"/>
</dbReference>
<dbReference type="GO" id="GO:0008270">
    <property type="term" value="F:zinc ion binding"/>
    <property type="evidence" value="ECO:0007669"/>
    <property type="project" value="UniProtKB-UniRule"/>
</dbReference>
<dbReference type="PANTHER" id="PTHR11774:SF6">
    <property type="entry name" value="PROTEIN FARNESYLTRANSFERASE SUBUNIT BETA"/>
    <property type="match status" value="1"/>
</dbReference>
<keyword evidence="12" id="KW-1185">Reference proteome</keyword>
<comment type="catalytic activity">
    <reaction evidence="9">
        <text>L-cysteinyl-[protein] + (2E,6E)-farnesyl diphosphate = S-(2E,6E)-farnesyl-L-cysteinyl-[protein] + diphosphate</text>
        <dbReference type="Rhea" id="RHEA:13345"/>
        <dbReference type="Rhea" id="RHEA-COMP:10131"/>
        <dbReference type="Rhea" id="RHEA-COMP:11535"/>
        <dbReference type="ChEBI" id="CHEBI:29950"/>
        <dbReference type="ChEBI" id="CHEBI:33019"/>
        <dbReference type="ChEBI" id="CHEBI:86019"/>
        <dbReference type="ChEBI" id="CHEBI:175763"/>
    </reaction>
</comment>
<dbReference type="GO" id="GO:0004660">
    <property type="term" value="F:protein farnesyltransferase activity"/>
    <property type="evidence" value="ECO:0007669"/>
    <property type="project" value="UniProtKB-UniRule"/>
</dbReference>
<gene>
    <name evidence="11" type="ORF">FOL47_004163</name>
</gene>
<dbReference type="CDD" id="cd02893">
    <property type="entry name" value="FTase"/>
    <property type="match status" value="1"/>
</dbReference>
<comment type="similarity">
    <text evidence="1 9">Belongs to the protein prenyltransferase subunit beta family.</text>
</comment>
<comment type="subunit">
    <text evidence="9">Heterodimer of an alpha and a beta subunit.</text>
</comment>
<name>A0A7J6M5C9_PERCH</name>
<keyword evidence="4 9" id="KW-0637">Prenyltransferase</keyword>
<evidence type="ECO:0000259" key="10">
    <source>
        <dbReference type="Pfam" id="PF00432"/>
    </source>
</evidence>
<dbReference type="GO" id="GO:0097354">
    <property type="term" value="P:prenylation"/>
    <property type="evidence" value="ECO:0007669"/>
    <property type="project" value="UniProtKB-UniRule"/>
</dbReference>
<evidence type="ECO:0000256" key="7">
    <source>
        <dbReference type="ARBA" id="ARBA00022737"/>
    </source>
</evidence>
<feature type="domain" description="Prenyltransferase alpha-alpha toroid" evidence="10">
    <location>
        <begin position="28"/>
        <end position="350"/>
    </location>
</feature>
<dbReference type="Proteomes" id="UP000591131">
    <property type="component" value="Unassembled WGS sequence"/>
</dbReference>
<evidence type="ECO:0000256" key="3">
    <source>
        <dbReference type="ARBA" id="ARBA00015798"/>
    </source>
</evidence>
<proteinExistence type="inferred from homology"/>
<keyword evidence="6 9" id="KW-0479">Metal-binding</keyword>
<dbReference type="Gene3D" id="1.50.10.20">
    <property type="match status" value="1"/>
</dbReference>
<dbReference type="SUPFAM" id="SSF48239">
    <property type="entry name" value="Terpenoid cyclases/Protein prenyltransferases"/>
    <property type="match status" value="1"/>
</dbReference>
<evidence type="ECO:0000313" key="11">
    <source>
        <dbReference type="EMBL" id="KAF4666261.1"/>
    </source>
</evidence>
<keyword evidence="5 9" id="KW-0808">Transferase</keyword>
<accession>A0A7J6M5C9</accession>
<dbReference type="GO" id="GO:0005965">
    <property type="term" value="C:protein farnesyltransferase complex"/>
    <property type="evidence" value="ECO:0007669"/>
    <property type="project" value="UniProtKB-UniRule"/>
</dbReference>
<keyword evidence="8 9" id="KW-0862">Zinc</keyword>
<keyword evidence="7" id="KW-0677">Repeat</keyword>
<sequence>MSVMACYEAFMKEQPDGSVASDQSAFQLNREAHTKFLKKALKTLPAKYSCLDSSRPWFVFWILRALELLGTLDRMEVTDEVCSFLSACQSSKGGFAGGPGQLPHLACTYAAVAALSIVGTEEAYRVINRPALYRFLISMKDRSTGGFRVHENGETDMRGCYCAIAVASMMKMLTPELETGGAANATLCAGVLEYIHKCQTWEGGIAGEPGLEAHGGYAFCGLAAATMLGKAKETLNLETMSRWVCQRQFAFEGGFNGRPNKLVDSCYSYWQYGSLSILRTLLGIPQEEKAWCAPEPLQMYVLLACQDWDKGGFKDKPGKNCDYYHTCYAMSGVAASQWHRGSPPSSLGGEDTVLTESDVLYNISKEARNRLEKYFDAVPALTHEECFGSSGSC</sequence>
<evidence type="ECO:0000313" key="12">
    <source>
        <dbReference type="Proteomes" id="UP000591131"/>
    </source>
</evidence>
<dbReference type="OrthoDB" id="10261146at2759"/>
<dbReference type="InterPro" id="IPR008930">
    <property type="entry name" value="Terpenoid_cyclase/PrenylTrfase"/>
</dbReference>
<reference evidence="11 12" key="1">
    <citation type="submission" date="2020-04" db="EMBL/GenBank/DDBJ databases">
        <title>Perkinsus chesapeaki whole genome sequence.</title>
        <authorList>
            <person name="Bogema D.R."/>
        </authorList>
    </citation>
    <scope>NUCLEOTIDE SEQUENCE [LARGE SCALE GENOMIC DNA]</scope>
    <source>
        <strain evidence="11">ATCC PRA-425</strain>
    </source>
</reference>
<evidence type="ECO:0000256" key="5">
    <source>
        <dbReference type="ARBA" id="ARBA00022679"/>
    </source>
</evidence>
<evidence type="ECO:0000256" key="4">
    <source>
        <dbReference type="ARBA" id="ARBA00022602"/>
    </source>
</evidence>
<evidence type="ECO:0000256" key="2">
    <source>
        <dbReference type="ARBA" id="ARBA00012702"/>
    </source>
</evidence>